<evidence type="ECO:0000313" key="4">
    <source>
        <dbReference type="Proteomes" id="UP000664800"/>
    </source>
</evidence>
<dbReference type="InterPro" id="IPR021796">
    <property type="entry name" value="Tll0287-like_dom"/>
</dbReference>
<gene>
    <name evidence="3" type="ORF">J0I24_02680</name>
</gene>
<comment type="caution">
    <text evidence="3">The sequence shown here is derived from an EMBL/GenBank/DDBJ whole genome shotgun (WGS) entry which is preliminary data.</text>
</comment>
<feature type="signal peptide" evidence="1">
    <location>
        <begin position="1"/>
        <end position="26"/>
    </location>
</feature>
<dbReference type="RefSeq" id="WP_276727632.1">
    <property type="nucleotide sequence ID" value="NZ_JAFKMR010000010.1"/>
</dbReference>
<keyword evidence="1" id="KW-0732">Signal</keyword>
<reference evidence="3" key="1">
    <citation type="submission" date="2021-02" db="EMBL/GenBank/DDBJ databases">
        <title>Thiocyanate and organic carbon inputs drive convergent selection for specific autotrophic Afipia and Thiobacillus strains within complex microbiomes.</title>
        <authorList>
            <person name="Huddy R.J."/>
            <person name="Sachdeva R."/>
            <person name="Kadzinga F."/>
            <person name="Kantor R.S."/>
            <person name="Harrison S.T.L."/>
            <person name="Banfield J.F."/>
        </authorList>
    </citation>
    <scope>NUCLEOTIDE SEQUENCE</scope>
    <source>
        <strain evidence="3">SCN18_13_7_16_R3_B_64_19</strain>
    </source>
</reference>
<feature type="chain" id="PRO_5034947780" evidence="1">
    <location>
        <begin position="27"/>
        <end position="198"/>
    </location>
</feature>
<evidence type="ECO:0000259" key="2">
    <source>
        <dbReference type="Pfam" id="PF11845"/>
    </source>
</evidence>
<sequence>MRHLTRHLPPLMAALAVAAVPVSALAQQAASPEQMQATRAVTGELLKTLSGKLQESMKENGPAGSITVCKTIAPEIAMGLADKTGWKITRVGTRVRNIDMGTPNVWQHKALGHLNADLKSGAKPETLEWSEVVTENGKPTLHYAKAIVLQTQCLACHGTTAQLAPGVADKLKTDYPHDAATGYAPGQLRGAVVISRPL</sequence>
<evidence type="ECO:0000256" key="1">
    <source>
        <dbReference type="SAM" id="SignalP"/>
    </source>
</evidence>
<dbReference type="Pfam" id="PF11845">
    <property type="entry name" value="Tll0287-like"/>
    <property type="match status" value="1"/>
</dbReference>
<name>A0A8I1MV64_THIA3</name>
<feature type="domain" description="Tll0287-like" evidence="2">
    <location>
        <begin position="26"/>
        <end position="197"/>
    </location>
</feature>
<dbReference type="Proteomes" id="UP000664800">
    <property type="component" value="Unassembled WGS sequence"/>
</dbReference>
<accession>A0A8I1MV64</accession>
<dbReference type="EMBL" id="JAFKMR010000010">
    <property type="protein sequence ID" value="MBN8743191.1"/>
    <property type="molecule type" value="Genomic_DNA"/>
</dbReference>
<dbReference type="AlphaFoldDB" id="A0A8I1MV64"/>
<organism evidence="3 4">
    <name type="scientific">Thiomonas arsenitoxydans (strain DSM 22701 / CIP 110005 / 3As)</name>
    <dbReference type="NCBI Taxonomy" id="426114"/>
    <lineage>
        <taxon>Bacteria</taxon>
        <taxon>Pseudomonadati</taxon>
        <taxon>Pseudomonadota</taxon>
        <taxon>Betaproteobacteria</taxon>
        <taxon>Burkholderiales</taxon>
        <taxon>Thiomonas</taxon>
    </lineage>
</organism>
<proteinExistence type="predicted"/>
<protein>
    <submittedName>
        <fullName evidence="3">DUF3365 domain-containing protein</fullName>
    </submittedName>
</protein>
<evidence type="ECO:0000313" key="3">
    <source>
        <dbReference type="EMBL" id="MBN8743191.1"/>
    </source>
</evidence>